<sequence length="203" mass="22665">MHESTDSARCCHSCTGDTYQEPEVSAREENPYISDASADSGWAPDSEDGVSSGNEILPSEGDGENAGHPEEVPPSFPRPSEESTYLWPQGLECGFQPRLSCLWSQALNALRSGLPTLKPNFMDADSREPWSNAAKVFKESSHAQRHGQIEAEQESSGECLRQQFQYTQVKIFARRVAKNTEEHRRTQKNTTRRDTFTQSLAIV</sequence>
<evidence type="ECO:0000313" key="3">
    <source>
        <dbReference type="Proteomes" id="UP001165121"/>
    </source>
</evidence>
<proteinExistence type="predicted"/>
<dbReference type="AlphaFoldDB" id="A0A9W7CWJ8"/>
<accession>A0A9W7CWJ8</accession>
<comment type="caution">
    <text evidence="2">The sequence shown here is derived from an EMBL/GenBank/DDBJ whole genome shotgun (WGS) entry which is preliminary data.</text>
</comment>
<evidence type="ECO:0000256" key="1">
    <source>
        <dbReference type="SAM" id="MobiDB-lite"/>
    </source>
</evidence>
<keyword evidence="3" id="KW-1185">Reference proteome</keyword>
<protein>
    <submittedName>
        <fullName evidence="2">Unnamed protein product</fullName>
    </submittedName>
</protein>
<dbReference type="Proteomes" id="UP001165121">
    <property type="component" value="Unassembled WGS sequence"/>
</dbReference>
<name>A0A9W7CWJ8_9STRA</name>
<evidence type="ECO:0000313" key="2">
    <source>
        <dbReference type="EMBL" id="GMF45622.1"/>
    </source>
</evidence>
<gene>
    <name evidence="2" type="ORF">Pfra01_001642200</name>
</gene>
<feature type="region of interest" description="Disordered" evidence="1">
    <location>
        <begin position="1"/>
        <end position="83"/>
    </location>
</feature>
<dbReference type="EMBL" id="BSXT01001849">
    <property type="protein sequence ID" value="GMF45622.1"/>
    <property type="molecule type" value="Genomic_DNA"/>
</dbReference>
<organism evidence="2 3">
    <name type="scientific">Phytophthora fragariaefolia</name>
    <dbReference type="NCBI Taxonomy" id="1490495"/>
    <lineage>
        <taxon>Eukaryota</taxon>
        <taxon>Sar</taxon>
        <taxon>Stramenopiles</taxon>
        <taxon>Oomycota</taxon>
        <taxon>Peronosporomycetes</taxon>
        <taxon>Peronosporales</taxon>
        <taxon>Peronosporaceae</taxon>
        <taxon>Phytophthora</taxon>
    </lineage>
</organism>
<reference evidence="2" key="1">
    <citation type="submission" date="2023-04" db="EMBL/GenBank/DDBJ databases">
        <title>Phytophthora fragariaefolia NBRC 109709.</title>
        <authorList>
            <person name="Ichikawa N."/>
            <person name="Sato H."/>
            <person name="Tonouchi N."/>
        </authorList>
    </citation>
    <scope>NUCLEOTIDE SEQUENCE</scope>
    <source>
        <strain evidence="2">NBRC 109709</strain>
    </source>
</reference>